<comment type="caution">
    <text evidence="1">The sequence shown here is derived from an EMBL/GenBank/DDBJ whole genome shotgun (WGS) entry which is preliminary data.</text>
</comment>
<dbReference type="AlphaFoldDB" id="A0A420UAB5"/>
<reference evidence="1 2" key="1">
    <citation type="journal article" date="2018" name="Sci. Rep.">
        <title>Characterisation of pathogen-specific regions and novel effector candidates in Fusarium oxysporum f. sp. cepae.</title>
        <authorList>
            <person name="Armitage A.D."/>
            <person name="Taylor A."/>
            <person name="Sobczyk M.K."/>
            <person name="Baxter L."/>
            <person name="Greenfield B.P."/>
            <person name="Bates H.J."/>
            <person name="Wilson F."/>
            <person name="Jackson A.C."/>
            <person name="Ott S."/>
            <person name="Harrison R.J."/>
            <person name="Clarkson J.P."/>
        </authorList>
    </citation>
    <scope>NUCLEOTIDE SEQUENCE [LARGE SCALE GENOMIC DNA]</scope>
    <source>
        <strain evidence="1 2">Fp_A8</strain>
    </source>
</reference>
<dbReference type="EMBL" id="MRDB01000001">
    <property type="protein sequence ID" value="RKL50746.1"/>
    <property type="molecule type" value="Genomic_DNA"/>
</dbReference>
<name>A0A420UAB5_GIBIN</name>
<organism evidence="1 2">
    <name type="scientific">Gibberella intermedia</name>
    <name type="common">Bulb rot disease fungus</name>
    <name type="synonym">Fusarium proliferatum</name>
    <dbReference type="NCBI Taxonomy" id="948311"/>
    <lineage>
        <taxon>Eukaryota</taxon>
        <taxon>Fungi</taxon>
        <taxon>Dikarya</taxon>
        <taxon>Ascomycota</taxon>
        <taxon>Pezizomycotina</taxon>
        <taxon>Sordariomycetes</taxon>
        <taxon>Hypocreomycetidae</taxon>
        <taxon>Hypocreales</taxon>
        <taxon>Nectriaceae</taxon>
        <taxon>Fusarium</taxon>
        <taxon>Fusarium fujikuroi species complex</taxon>
    </lineage>
</organism>
<proteinExistence type="predicted"/>
<evidence type="ECO:0000313" key="1">
    <source>
        <dbReference type="EMBL" id="RKL50746.1"/>
    </source>
</evidence>
<sequence>MFQPKQPFEGQEAIEARLIETNDDGLTFISSQCISFAKERPDDFMNYLRYAWKQDGPTIREDKDLLNALQKVEVTRPRGETASLVSLYLPFPKLVYLQNRYLLPKESFRLLLSEYEITAGADLESWTAFADDIGLVHDDDGMFYTDLLAALKSRNENGDMEFPRRVLELYLRIQATYDMKGEEAMQKMTRSWEASSFELIALEKFYRDILQIDDGFLNVVLKELDKKPEFQHSKQLYEVSNKMWLGKLSGDDLDRLRAYFKSNQCIVLSADDTERYSLGDCIWAPKLNCTANLWDSFPELRSLFPGVLRVPSTDIGRVYDGLVNVKYSITVFGQTKEAQAVRLLVALSGDIDKYGHYLDKKKLLKNAIFPVTGNVWCPKLCSASAEFYIMDREDFYTNLRYKVPVLDIDYTTFWLLQPFFVWAGLEDRYLKNHVSIHTRYDPGSVTPPYIHSLRAKGLLRLAVHYRSPQTLMAFGRSSLARTLEKTRIHYLGDNSISTTLKIKSAEDAKVIAPYPDVVVLKNDDGLEIYLEKSSAEVARAVQLPARLAKILMTDPKDESKSIWPVDQTMVGLIRTILMTNNHNLPSIKMILDEEGIVDADKLQNSEYIPENE</sequence>
<protein>
    <submittedName>
        <fullName evidence="1">Uncharacterized protein</fullName>
    </submittedName>
</protein>
<evidence type="ECO:0000313" key="2">
    <source>
        <dbReference type="Proteomes" id="UP000283569"/>
    </source>
</evidence>
<accession>A0A420UAB5</accession>
<gene>
    <name evidence="1" type="ORF">BFJ72_g199</name>
</gene>
<dbReference type="Proteomes" id="UP000283569">
    <property type="component" value="Unassembled WGS sequence"/>
</dbReference>